<name>A0A9D2BJH3_9FIRM</name>
<gene>
    <name evidence="1" type="ORF">H9734_08915</name>
</gene>
<dbReference type="EMBL" id="DXEK01000150">
    <property type="protein sequence ID" value="HIX77697.1"/>
    <property type="molecule type" value="Genomic_DNA"/>
</dbReference>
<sequence>MEYLMQKKNIPFEVQVFTSPEVLMDFAGNHEIEILLISDKAMKEEIRSLPVRQIIILSEGVHSPDLDQYPAVYKYQSSDKVIREVMACYGVENEVAVSQSGVVKKEMRVIGVYSPIGRTQKTSFALTLGQILGREHAALYLNLESYSGFEQLLETHFDQSLSDILYYARQENSGIVYKIAGMVQTIQNLDFLPPVLFPMDIQTTKYEEWIWLFRQLEQNSNYEILILDLGDGVADLYQILDYCTEIYVPVRQDLMSMAKIEQFENALQMWDSLSVLGKMKKIRIPFYAAGKSGRDWLEGLAWSELGDYVRKVLRGEDTG</sequence>
<reference evidence="1" key="2">
    <citation type="submission" date="2021-04" db="EMBL/GenBank/DDBJ databases">
        <authorList>
            <person name="Gilroy R."/>
        </authorList>
    </citation>
    <scope>NUCLEOTIDE SEQUENCE</scope>
    <source>
        <strain evidence="1">CHK183-1962</strain>
    </source>
</reference>
<accession>A0A9D2BJH3</accession>
<proteinExistence type="predicted"/>
<reference evidence="1" key="1">
    <citation type="journal article" date="2021" name="PeerJ">
        <title>Extensive microbial diversity within the chicken gut microbiome revealed by metagenomics and culture.</title>
        <authorList>
            <person name="Gilroy R."/>
            <person name="Ravi A."/>
            <person name="Getino M."/>
            <person name="Pursley I."/>
            <person name="Horton D.L."/>
            <person name="Alikhan N.F."/>
            <person name="Baker D."/>
            <person name="Gharbi K."/>
            <person name="Hall N."/>
            <person name="Watson M."/>
            <person name="Adriaenssens E.M."/>
            <person name="Foster-Nyarko E."/>
            <person name="Jarju S."/>
            <person name="Secka A."/>
            <person name="Antonio M."/>
            <person name="Oren A."/>
            <person name="Chaudhuri R.R."/>
            <person name="La Ragione R."/>
            <person name="Hildebrand F."/>
            <person name="Pallen M.J."/>
        </authorList>
    </citation>
    <scope>NUCLEOTIDE SEQUENCE</scope>
    <source>
        <strain evidence="1">CHK183-1962</strain>
    </source>
</reference>
<dbReference type="AlphaFoldDB" id="A0A9D2BJH3"/>
<dbReference type="Gene3D" id="3.40.50.300">
    <property type="entry name" value="P-loop containing nucleotide triphosphate hydrolases"/>
    <property type="match status" value="1"/>
</dbReference>
<evidence type="ECO:0000313" key="2">
    <source>
        <dbReference type="Proteomes" id="UP000886890"/>
    </source>
</evidence>
<comment type="caution">
    <text evidence="1">The sequence shown here is derived from an EMBL/GenBank/DDBJ whole genome shotgun (WGS) entry which is preliminary data.</text>
</comment>
<dbReference type="SUPFAM" id="SSF52540">
    <property type="entry name" value="P-loop containing nucleoside triphosphate hydrolases"/>
    <property type="match status" value="1"/>
</dbReference>
<protein>
    <recommendedName>
        <fullName evidence="3">Flp pilus assembly protein, ATPase CpaE</fullName>
    </recommendedName>
</protein>
<dbReference type="InterPro" id="IPR027417">
    <property type="entry name" value="P-loop_NTPase"/>
</dbReference>
<evidence type="ECO:0000313" key="1">
    <source>
        <dbReference type="EMBL" id="HIX77697.1"/>
    </source>
</evidence>
<evidence type="ECO:0008006" key="3">
    <source>
        <dbReference type="Google" id="ProtNLM"/>
    </source>
</evidence>
<organism evidence="1 2">
    <name type="scientific">Candidatus Fusicatenibacter merdavium</name>
    <dbReference type="NCBI Taxonomy" id="2838600"/>
    <lineage>
        <taxon>Bacteria</taxon>
        <taxon>Bacillati</taxon>
        <taxon>Bacillota</taxon>
        <taxon>Clostridia</taxon>
        <taxon>Lachnospirales</taxon>
        <taxon>Lachnospiraceae</taxon>
        <taxon>Fusicatenibacter</taxon>
    </lineage>
</organism>
<dbReference type="Proteomes" id="UP000886890">
    <property type="component" value="Unassembled WGS sequence"/>
</dbReference>
<dbReference type="Gene3D" id="3.40.50.10850">
    <property type="entry name" value="Ntrc-like two-domain protein"/>
    <property type="match status" value="1"/>
</dbReference>